<keyword evidence="4" id="KW-1185">Reference proteome</keyword>
<dbReference type="PROSITE" id="PS50181">
    <property type="entry name" value="FBOX"/>
    <property type="match status" value="1"/>
</dbReference>
<dbReference type="SUPFAM" id="SSF81383">
    <property type="entry name" value="F-box domain"/>
    <property type="match status" value="1"/>
</dbReference>
<dbReference type="EMBL" id="JACETU010000008">
    <property type="protein sequence ID" value="KAF7422771.1"/>
    <property type="molecule type" value="Genomic_DNA"/>
</dbReference>
<evidence type="ECO:0000313" key="4">
    <source>
        <dbReference type="Proteomes" id="UP000623687"/>
    </source>
</evidence>
<reference evidence="3" key="1">
    <citation type="submission" date="2019-07" db="EMBL/GenBank/DDBJ databases">
        <authorList>
            <person name="Palmer J.M."/>
        </authorList>
    </citation>
    <scope>NUCLEOTIDE SEQUENCE</scope>
    <source>
        <strain evidence="3">PC9</strain>
    </source>
</reference>
<dbReference type="GeneID" id="59380748"/>
<protein>
    <recommendedName>
        <fullName evidence="2">F-box domain-containing protein</fullName>
    </recommendedName>
</protein>
<name>A0A8H7DMF5_PLEOS</name>
<feature type="compositionally biased region" description="Low complexity" evidence="1">
    <location>
        <begin position="577"/>
        <end position="600"/>
    </location>
</feature>
<evidence type="ECO:0000313" key="3">
    <source>
        <dbReference type="EMBL" id="KAF7422771.1"/>
    </source>
</evidence>
<evidence type="ECO:0000259" key="2">
    <source>
        <dbReference type="PROSITE" id="PS50181"/>
    </source>
</evidence>
<dbReference type="Pfam" id="PF00646">
    <property type="entry name" value="F-box"/>
    <property type="match status" value="1"/>
</dbReference>
<dbReference type="InterPro" id="IPR001810">
    <property type="entry name" value="F-box_dom"/>
</dbReference>
<feature type="region of interest" description="Disordered" evidence="1">
    <location>
        <begin position="468"/>
        <end position="508"/>
    </location>
</feature>
<gene>
    <name evidence="3" type="ORF">PC9H_010930</name>
</gene>
<proteinExistence type="predicted"/>
<comment type="caution">
    <text evidence="3">The sequence shown here is derived from an EMBL/GenBank/DDBJ whole genome shotgun (WGS) entry which is preliminary data.</text>
</comment>
<evidence type="ECO:0000256" key="1">
    <source>
        <dbReference type="SAM" id="MobiDB-lite"/>
    </source>
</evidence>
<feature type="domain" description="F-box" evidence="2">
    <location>
        <begin position="2"/>
        <end position="48"/>
    </location>
</feature>
<dbReference type="AlphaFoldDB" id="A0A8H7DMF5"/>
<organism evidence="3 4">
    <name type="scientific">Pleurotus ostreatus</name>
    <name type="common">Oyster mushroom</name>
    <name type="synonym">White-rot fungus</name>
    <dbReference type="NCBI Taxonomy" id="5322"/>
    <lineage>
        <taxon>Eukaryota</taxon>
        <taxon>Fungi</taxon>
        <taxon>Dikarya</taxon>
        <taxon>Basidiomycota</taxon>
        <taxon>Agaricomycotina</taxon>
        <taxon>Agaricomycetes</taxon>
        <taxon>Agaricomycetidae</taxon>
        <taxon>Agaricales</taxon>
        <taxon>Pleurotineae</taxon>
        <taxon>Pleurotaceae</taxon>
        <taxon>Pleurotus</taxon>
    </lineage>
</organism>
<accession>A0A8H7DMF5</accession>
<dbReference type="Proteomes" id="UP000623687">
    <property type="component" value="Unassembled WGS sequence"/>
</dbReference>
<dbReference type="CDD" id="cd09917">
    <property type="entry name" value="F-box_SF"/>
    <property type="match status" value="1"/>
</dbReference>
<feature type="region of interest" description="Disordered" evidence="1">
    <location>
        <begin position="548"/>
        <end position="618"/>
    </location>
</feature>
<dbReference type="RefSeq" id="XP_036627803.1">
    <property type="nucleotide sequence ID" value="XM_036780420.1"/>
</dbReference>
<feature type="compositionally biased region" description="Acidic residues" evidence="1">
    <location>
        <begin position="474"/>
        <end position="500"/>
    </location>
</feature>
<dbReference type="OrthoDB" id="2751409at2759"/>
<dbReference type="VEuPathDB" id="FungiDB:PC9H_010930"/>
<sequence>MPFYLFSLPPELITRILLHARIQDVIRCLQVNTSLRDLIRNTLILQYSIDAHFAGAEVLNGTDIDILTDTTLAERVSHLKERETAWRILRPDFRERINVLHTASGIYDLSGGIYFLGEAISHDSMLDRMQTVGLRYLRLPNKMFEESKWESIEVEAPIVDIGLSVYEHDLIAVITTSTESSVDITFTQISTSKPHPLAKQPKIRCHQIAPDSGRLAISIEIVGKYLALILTFPNAGVDVVDRFFVYEWMEGKLVIDHPAPASSVYTSLVFLSPTVLVVASTHPPASLDIWDLELACSVRSLLLPTLQPHMEYRSISARGEPNPYLSHSRDTSFQPKVFYDPKESIVVFNVHIQISNGLSWRSALVVVHRRALLEAGRRAGGVEKAVRYAEWGQKTTRWIPASELSTRWITTSAGQRMAVIHDTRGFRMADRSGAEGIRIYDFNPFHVRKWGQEVDDAKARWAAGVAEPNAYEGDVSDPWDGWDDNGDTDDEEEEEEEGDNDLYGHEDLDDEDFDEDAVETLGFAQVMDEELGDAEALVDMVNQFIASAEDGSPPIEPPLHFNLPTDSDSGGDDEIGEGSLHSTLSSPRSTTSSPGPSTTRVPHPPSAPGLQRNDSKAVPNMRIVTSPSTIFANGAVLTFEEPVVCELPCVVYTPANPASCGGLTGMYEGMLLDEERMLGLKTDELDNIVAIDVFHFG</sequence>
<dbReference type="InterPro" id="IPR036047">
    <property type="entry name" value="F-box-like_dom_sf"/>
</dbReference>